<dbReference type="InterPro" id="IPR044872">
    <property type="entry name" value="CcmK/CsoS1_BMC"/>
</dbReference>
<evidence type="ECO:0000256" key="1">
    <source>
        <dbReference type="ARBA" id="ARBA00023300"/>
    </source>
</evidence>
<gene>
    <name evidence="6" type="primary">ccmK_6</name>
    <name evidence="6" type="ORF">XM38_047630</name>
</gene>
<evidence type="ECO:0000313" key="6">
    <source>
        <dbReference type="EMBL" id="ASC73791.1"/>
    </source>
</evidence>
<keyword evidence="7" id="KW-1185">Reference proteome</keyword>
<dbReference type="InterPro" id="IPR050575">
    <property type="entry name" value="BMC_shell"/>
</dbReference>
<dbReference type="PANTHER" id="PTHR33941">
    <property type="entry name" value="PROPANEDIOL UTILIZATION PROTEIN PDUA"/>
    <property type="match status" value="1"/>
</dbReference>
<comment type="subcellular location">
    <subcellularLocation>
        <location evidence="2">Carboxysome</location>
    </subcellularLocation>
</comment>
<dbReference type="KEGG" id="hhg:XM38_047630"/>
<dbReference type="SUPFAM" id="SSF143414">
    <property type="entry name" value="CcmK-like"/>
    <property type="match status" value="1"/>
</dbReference>
<dbReference type="GO" id="GO:0031470">
    <property type="term" value="C:carboxysome"/>
    <property type="evidence" value="ECO:0007669"/>
    <property type="project" value="UniProtKB-SubCell"/>
</dbReference>
<dbReference type="Gene3D" id="3.30.70.1710">
    <property type="match status" value="1"/>
</dbReference>
<keyword evidence="3" id="KW-1283">Bacterial microcompartment</keyword>
<dbReference type="OrthoDB" id="531065at2"/>
<comment type="similarity">
    <text evidence="4">Belongs to the bacterial microcompartments protein family.</text>
</comment>
<dbReference type="InterPro" id="IPR000249">
    <property type="entry name" value="BMC_dom"/>
</dbReference>
<dbReference type="RefSeq" id="WP_080805489.1">
    <property type="nucleotide sequence ID" value="NZ_CP021983.2"/>
</dbReference>
<dbReference type="PROSITE" id="PS51930">
    <property type="entry name" value="BMC_2"/>
    <property type="match status" value="1"/>
</dbReference>
<organism evidence="6 7">
    <name type="scientific">Halomicronema hongdechloris C2206</name>
    <dbReference type="NCBI Taxonomy" id="1641165"/>
    <lineage>
        <taxon>Bacteria</taxon>
        <taxon>Bacillati</taxon>
        <taxon>Cyanobacteriota</taxon>
        <taxon>Cyanophyceae</taxon>
        <taxon>Nodosilineales</taxon>
        <taxon>Nodosilineaceae</taxon>
        <taxon>Halomicronema</taxon>
    </lineage>
</organism>
<evidence type="ECO:0000256" key="4">
    <source>
        <dbReference type="PROSITE-ProRule" id="PRU01278"/>
    </source>
</evidence>
<proteinExistence type="inferred from homology"/>
<dbReference type="Pfam" id="PF00936">
    <property type="entry name" value="BMC"/>
    <property type="match status" value="1"/>
</dbReference>
<protein>
    <submittedName>
        <fullName evidence="6">Carbon dioxide-concentrating mechanism protein CcmK</fullName>
    </submittedName>
</protein>
<name>A0A1Z3HTY6_9CYAN</name>
<evidence type="ECO:0000256" key="3">
    <source>
        <dbReference type="ARBA" id="ARBA00024446"/>
    </source>
</evidence>
<dbReference type="AlphaFoldDB" id="A0A1Z3HTY6"/>
<dbReference type="STRING" id="1641165.XM38_02115"/>
<dbReference type="GO" id="GO:0015977">
    <property type="term" value="P:carbon fixation"/>
    <property type="evidence" value="ECO:0007669"/>
    <property type="project" value="UniProtKB-KW"/>
</dbReference>
<reference evidence="6 7" key="1">
    <citation type="journal article" date="2016" name="Biochim. Biophys. Acta">
        <title>Characterization of red-shifted phycobilisomes isolated from the chlorophyll f-containing cyanobacterium Halomicronema hongdechloris.</title>
        <authorList>
            <person name="Li Y."/>
            <person name="Lin Y."/>
            <person name="Garvey C.J."/>
            <person name="Birch D."/>
            <person name="Corkery R.W."/>
            <person name="Loughlin P.C."/>
            <person name="Scheer H."/>
            <person name="Willows R.D."/>
            <person name="Chen M."/>
        </authorList>
    </citation>
    <scope>NUCLEOTIDE SEQUENCE [LARGE SCALE GENOMIC DNA]</scope>
    <source>
        <strain evidence="6 7">C2206</strain>
    </source>
</reference>
<dbReference type="PANTHER" id="PTHR33941:SF13">
    <property type="entry name" value="CARBOXYSOME SHELL PROTEIN CCMK4"/>
    <property type="match status" value="1"/>
</dbReference>
<feature type="domain" description="BMC" evidence="5">
    <location>
        <begin position="4"/>
        <end position="90"/>
    </location>
</feature>
<evidence type="ECO:0000313" key="7">
    <source>
        <dbReference type="Proteomes" id="UP000191901"/>
    </source>
</evidence>
<dbReference type="Proteomes" id="UP000191901">
    <property type="component" value="Chromosome"/>
</dbReference>
<dbReference type="EMBL" id="CP021983">
    <property type="protein sequence ID" value="ASC73791.1"/>
    <property type="molecule type" value="Genomic_DNA"/>
</dbReference>
<evidence type="ECO:0000259" key="5">
    <source>
        <dbReference type="PROSITE" id="PS51930"/>
    </source>
</evidence>
<keyword evidence="1" id="KW-0120">Carbon dioxide fixation</keyword>
<sequence length="106" mass="11275">MTLAVGIIETLGLPAAMEAADAMAKGARVEVVRMDTTDAGLISIIVRGPVAEVSQAITAGCQRIRQVEAGTWVGHHMVPCPDGQEEAALPLLRRQRDPDLSSTWLD</sequence>
<accession>A0A1Z3HTY6</accession>
<evidence type="ECO:0000256" key="2">
    <source>
        <dbReference type="ARBA" id="ARBA00023587"/>
    </source>
</evidence>
<dbReference type="SMART" id="SM00877">
    <property type="entry name" value="BMC"/>
    <property type="match status" value="1"/>
</dbReference>
<dbReference type="InterPro" id="IPR037233">
    <property type="entry name" value="CcmK-like_sf"/>
</dbReference>